<comment type="caution">
    <text evidence="3">The sequence shown here is derived from an EMBL/GenBank/DDBJ whole genome shotgun (WGS) entry which is preliminary data.</text>
</comment>
<reference evidence="4" key="1">
    <citation type="journal article" date="2019" name="Int. J. Syst. Evol. Microbiol.">
        <title>The Global Catalogue of Microorganisms (GCM) 10K type strain sequencing project: providing services to taxonomists for standard genome sequencing and annotation.</title>
        <authorList>
            <consortium name="The Broad Institute Genomics Platform"/>
            <consortium name="The Broad Institute Genome Sequencing Center for Infectious Disease"/>
            <person name="Wu L."/>
            <person name="Ma J."/>
        </authorList>
    </citation>
    <scope>NUCLEOTIDE SEQUENCE [LARGE SCALE GENOMIC DNA]</scope>
    <source>
        <strain evidence="4">WYCCWR 13023</strain>
    </source>
</reference>
<organism evidence="3 4">
    <name type="scientific">Flavobacterium branchiicola</name>
    <dbReference type="NCBI Taxonomy" id="1114875"/>
    <lineage>
        <taxon>Bacteria</taxon>
        <taxon>Pseudomonadati</taxon>
        <taxon>Bacteroidota</taxon>
        <taxon>Flavobacteriia</taxon>
        <taxon>Flavobacteriales</taxon>
        <taxon>Flavobacteriaceae</taxon>
        <taxon>Flavobacterium</taxon>
    </lineage>
</organism>
<dbReference type="RefSeq" id="WP_246522240.1">
    <property type="nucleotide sequence ID" value="NZ_JAGYWA010000003.1"/>
</dbReference>
<evidence type="ECO:0000313" key="4">
    <source>
        <dbReference type="Proteomes" id="UP001595935"/>
    </source>
</evidence>
<accession>A0ABV9PDR3</accession>
<gene>
    <name evidence="3" type="ORF">ACFO5S_08285</name>
</gene>
<feature type="signal peptide" evidence="2">
    <location>
        <begin position="1"/>
        <end position="19"/>
    </location>
</feature>
<feature type="coiled-coil region" evidence="1">
    <location>
        <begin position="375"/>
        <end position="409"/>
    </location>
</feature>
<name>A0ABV9PDR3_9FLAO</name>
<protein>
    <recommendedName>
        <fullName evidence="5">Peptidase S74 domain-containing protein</fullName>
    </recommendedName>
</protein>
<evidence type="ECO:0000256" key="1">
    <source>
        <dbReference type="SAM" id="Coils"/>
    </source>
</evidence>
<dbReference type="Proteomes" id="UP001595935">
    <property type="component" value="Unassembled WGS sequence"/>
</dbReference>
<keyword evidence="4" id="KW-1185">Reference proteome</keyword>
<keyword evidence="2" id="KW-0732">Signal</keyword>
<keyword evidence="1" id="KW-0175">Coiled coil</keyword>
<evidence type="ECO:0008006" key="5">
    <source>
        <dbReference type="Google" id="ProtNLM"/>
    </source>
</evidence>
<evidence type="ECO:0000256" key="2">
    <source>
        <dbReference type="SAM" id="SignalP"/>
    </source>
</evidence>
<evidence type="ECO:0000313" key="3">
    <source>
        <dbReference type="EMBL" id="MFC4747442.1"/>
    </source>
</evidence>
<feature type="chain" id="PRO_5046871348" description="Peptidase S74 domain-containing protein" evidence="2">
    <location>
        <begin position="20"/>
        <end position="410"/>
    </location>
</feature>
<sequence>MMKNFKLFTLLLTTHLIFSQNSVPSTGLVNFDTQLKIGNQVSPSGVGQITRMMLTPYRHTAGPWNIVSRDNADTAFLDFDYGTWGTALTMSSERNIGIGVAVPTAKFEVSNTFNTNANEVISSLTRFGTGTGGSSIVRFGYHETCDFEVNSGYTLEGLRFGSYFDLNIVNNKKGGDYGAINLVANESVKMTIKSNGNVGIGTQNPNSKLSVVGGLSKLTLSGVDRTFDNVIKYGYKSDLESQTALANRWHGIDATITAGAPSDNKLKFRLYAGGSANQEPDDVMVLVGNGNVGIGVPNPSNKLDVNGTIHSREVKVDLTGWSDFVFKKEYNLPTLEQVEKHIVEKGHLENIPSEKEVLENGINLGEMDAKLLQKIEELTLYMIEMKKENQDLKNAVEKQNKEIELLKIKK</sequence>
<dbReference type="EMBL" id="JBHSGV010000003">
    <property type="protein sequence ID" value="MFC4747442.1"/>
    <property type="molecule type" value="Genomic_DNA"/>
</dbReference>
<proteinExistence type="predicted"/>